<dbReference type="EMBL" id="CP101717">
    <property type="protein sequence ID" value="WLD57208.1"/>
    <property type="molecule type" value="Genomic_DNA"/>
</dbReference>
<feature type="transmembrane region" description="Helical" evidence="1">
    <location>
        <begin position="37"/>
        <end position="56"/>
    </location>
</feature>
<dbReference type="InterPro" id="IPR021309">
    <property type="entry name" value="YgaP-like_TM"/>
</dbReference>
<name>A0AB38YDS1_9GAMM</name>
<dbReference type="RefSeq" id="WP_304994496.1">
    <property type="nucleotide sequence ID" value="NZ_CP101717.1"/>
</dbReference>
<evidence type="ECO:0000313" key="3">
    <source>
        <dbReference type="EMBL" id="WLD57208.1"/>
    </source>
</evidence>
<dbReference type="AlphaFoldDB" id="A0AB38YDS1"/>
<dbReference type="Pfam" id="PF11127">
    <property type="entry name" value="YgaP-like_TM"/>
    <property type="match status" value="1"/>
</dbReference>
<organism evidence="3">
    <name type="scientific">Salinispirillum sp. LH 10-3-1</name>
    <dbReference type="NCBI Taxonomy" id="2952525"/>
    <lineage>
        <taxon>Bacteria</taxon>
        <taxon>Pseudomonadati</taxon>
        <taxon>Pseudomonadota</taxon>
        <taxon>Gammaproteobacteria</taxon>
        <taxon>Oceanospirillales</taxon>
        <taxon>Saccharospirillaceae</taxon>
        <taxon>Salinispirillum</taxon>
    </lineage>
</organism>
<keyword evidence="1" id="KW-0812">Transmembrane</keyword>
<feature type="transmembrane region" description="Helical" evidence="1">
    <location>
        <begin position="12"/>
        <end position="31"/>
    </location>
</feature>
<feature type="domain" description="Inner membrane protein YgaP-like transmembrane" evidence="2">
    <location>
        <begin position="1"/>
        <end position="62"/>
    </location>
</feature>
<gene>
    <name evidence="3" type="ORF">NFC81_10805</name>
</gene>
<protein>
    <submittedName>
        <fullName evidence="3">DUF2892 domain-containing protein</fullName>
    </submittedName>
</protein>
<proteinExistence type="predicted"/>
<accession>A0AB38YDS1</accession>
<keyword evidence="1" id="KW-0472">Membrane</keyword>
<evidence type="ECO:0000259" key="2">
    <source>
        <dbReference type="Pfam" id="PF11127"/>
    </source>
</evidence>
<keyword evidence="1" id="KW-1133">Transmembrane helix</keyword>
<evidence type="ECO:0000256" key="1">
    <source>
        <dbReference type="SAM" id="Phobius"/>
    </source>
</evidence>
<sequence length="62" mass="6634">MKTNVGGIDKILRIVIGALLLILTATQVIGLWGLVGIVPLATGLFNFCPLYSMFGIKTCKVK</sequence>
<reference evidence="3" key="1">
    <citation type="submission" date="2022-07" db="EMBL/GenBank/DDBJ databases">
        <title>Complete genome sequence of Salinispirillum sp. LH10-3-1 capable of multiple carbohydrate inversion isolated from a soda lake.</title>
        <authorList>
            <person name="Liu J."/>
            <person name="Zhai Y."/>
            <person name="Zhang H."/>
            <person name="Yang H."/>
            <person name="Qu J."/>
            <person name="Li J."/>
        </authorList>
    </citation>
    <scope>NUCLEOTIDE SEQUENCE</scope>
    <source>
        <strain evidence="3">LH 10-3-1</strain>
    </source>
</reference>